<organism evidence="7 8">
    <name type="scientific">Cladophialophora chaetospira</name>
    <dbReference type="NCBI Taxonomy" id="386627"/>
    <lineage>
        <taxon>Eukaryota</taxon>
        <taxon>Fungi</taxon>
        <taxon>Dikarya</taxon>
        <taxon>Ascomycota</taxon>
        <taxon>Pezizomycotina</taxon>
        <taxon>Eurotiomycetes</taxon>
        <taxon>Chaetothyriomycetidae</taxon>
        <taxon>Chaetothyriales</taxon>
        <taxon>Herpotrichiellaceae</taxon>
        <taxon>Cladophialophora</taxon>
    </lineage>
</organism>
<dbReference type="GO" id="GO:0071949">
    <property type="term" value="F:FAD binding"/>
    <property type="evidence" value="ECO:0007669"/>
    <property type="project" value="InterPro"/>
</dbReference>
<evidence type="ECO:0000256" key="2">
    <source>
        <dbReference type="ARBA" id="ARBA00022630"/>
    </source>
</evidence>
<evidence type="ECO:0000259" key="6">
    <source>
        <dbReference type="Pfam" id="PF01494"/>
    </source>
</evidence>
<gene>
    <name evidence="7" type="ORF">H2200_013574</name>
</gene>
<dbReference type="InterPro" id="IPR050641">
    <property type="entry name" value="RIFMO-like"/>
</dbReference>
<evidence type="ECO:0000256" key="5">
    <source>
        <dbReference type="SAM" id="Coils"/>
    </source>
</evidence>
<keyword evidence="3" id="KW-0274">FAD</keyword>
<dbReference type="AlphaFoldDB" id="A0AA38TYU0"/>
<comment type="cofactor">
    <cofactor evidence="1">
        <name>FAD</name>
        <dbReference type="ChEBI" id="CHEBI:57692"/>
    </cofactor>
</comment>
<protein>
    <recommendedName>
        <fullName evidence="6">FAD-binding domain-containing protein</fullName>
    </recommendedName>
</protein>
<evidence type="ECO:0000256" key="3">
    <source>
        <dbReference type="ARBA" id="ARBA00022827"/>
    </source>
</evidence>
<dbReference type="Pfam" id="PF01494">
    <property type="entry name" value="FAD_binding_3"/>
    <property type="match status" value="1"/>
</dbReference>
<keyword evidence="8" id="KW-1185">Reference proteome</keyword>
<keyword evidence="2" id="KW-0285">Flavoprotein</keyword>
<evidence type="ECO:0000313" key="7">
    <source>
        <dbReference type="EMBL" id="KAJ9601904.1"/>
    </source>
</evidence>
<dbReference type="PANTHER" id="PTHR43004">
    <property type="entry name" value="TRK SYSTEM POTASSIUM UPTAKE PROTEIN"/>
    <property type="match status" value="1"/>
</dbReference>
<dbReference type="GO" id="GO:0016709">
    <property type="term" value="F:oxidoreductase activity, acting on paired donors, with incorporation or reduction of molecular oxygen, NAD(P)H as one donor, and incorporation of one atom of oxygen"/>
    <property type="evidence" value="ECO:0007669"/>
    <property type="project" value="UniProtKB-ARBA"/>
</dbReference>
<name>A0AA38TYU0_9EURO</name>
<dbReference type="EMBL" id="JAPDRK010000031">
    <property type="protein sequence ID" value="KAJ9601904.1"/>
    <property type="molecule type" value="Genomic_DNA"/>
</dbReference>
<evidence type="ECO:0000313" key="8">
    <source>
        <dbReference type="Proteomes" id="UP001172673"/>
    </source>
</evidence>
<comment type="caution">
    <text evidence="7">The sequence shown here is derived from an EMBL/GenBank/DDBJ whole genome shotgun (WGS) entry which is preliminary data.</text>
</comment>
<dbReference type="Gene3D" id="3.30.9.10">
    <property type="entry name" value="D-Amino Acid Oxidase, subunit A, domain 2"/>
    <property type="match status" value="1"/>
</dbReference>
<keyword evidence="4" id="KW-0560">Oxidoreductase</keyword>
<reference evidence="7" key="1">
    <citation type="submission" date="2022-10" db="EMBL/GenBank/DDBJ databases">
        <title>Culturing micro-colonial fungi from biological soil crusts in the Mojave desert and describing Neophaeococcomyces mojavensis, and introducing the new genera and species Taxawa tesnikishii.</title>
        <authorList>
            <person name="Kurbessoian T."/>
            <person name="Stajich J.E."/>
        </authorList>
    </citation>
    <scope>NUCLEOTIDE SEQUENCE</scope>
    <source>
        <strain evidence="7">TK_41</strain>
    </source>
</reference>
<proteinExistence type="predicted"/>
<keyword evidence="5" id="KW-0175">Coiled coil</keyword>
<dbReference type="Pfam" id="PF21274">
    <property type="entry name" value="Rng_hyd_C"/>
    <property type="match status" value="1"/>
</dbReference>
<sequence length="655" mass="72560">MVANASDLPVEQTQVLVIGASMVGMTLTALLAKHGVRDCIAVEKHSSTAIHPRAALFHPRTMQIYRELGLYDSMAQESTKHYDEYAGIFDVESLAGKFRRQWLANMNAGIESLSPVMRLYLTQQIFEPILLEKARTGGIDIRHSTELVSFCPDDAGVTALVRNRDTGQKSVIRAQYMIACDGSRSPIREALGIKMKGYGLMSHSLTIYFKADLGKYVIGKYNGVIYVNNPTLRGFFRLDKAGREGFLVVNMVGEKQHPADNITDERAAEFLKAAIGADASFEITLVAKWQARCEVAEKYLDESGRVILVGDSAHVVTPHGGFGGNTGIHDTHNLAWKLALVLSGKAGPALVTETYEKERLPVARKTVDQVFERYIKRVAPELREPYEKEGFVIEDEAEDAHLELGYRYWSRALDTDQKQSSETLENPKTATAKPGSMARHVFVQLMDSDDEEIPIADLLGESFVLILGSQASGWIQAAQFLQTEKQFPEVKIHQLKAGSEVEFCSRYGISSTGAVLIRPDGFVAWSESGPAVFGFGGMGIPDSAETLRCVLKKLLCLGDHIPSFIPQTAQGERLINRSEGLASITLSRALFTREQLLLEEKSRALKQIEEIERQLADVKRLSVLQDEMAMLSMKLLPVWSDATTNPPKHLFRIVA</sequence>
<dbReference type="Proteomes" id="UP001172673">
    <property type="component" value="Unassembled WGS sequence"/>
</dbReference>
<dbReference type="PRINTS" id="PR00420">
    <property type="entry name" value="RNGMNOXGNASE"/>
</dbReference>
<feature type="coiled-coil region" evidence="5">
    <location>
        <begin position="594"/>
        <end position="621"/>
    </location>
</feature>
<feature type="domain" description="FAD-binding" evidence="6">
    <location>
        <begin position="12"/>
        <end position="369"/>
    </location>
</feature>
<dbReference type="InterPro" id="IPR002938">
    <property type="entry name" value="FAD-bd"/>
</dbReference>
<dbReference type="Gene3D" id="3.40.30.120">
    <property type="match status" value="1"/>
</dbReference>
<dbReference type="SUPFAM" id="SSF51905">
    <property type="entry name" value="FAD/NAD(P)-binding domain"/>
    <property type="match status" value="1"/>
</dbReference>
<accession>A0AA38TYU0</accession>
<dbReference type="PANTHER" id="PTHR43004:SF19">
    <property type="entry name" value="BINDING MONOOXYGENASE, PUTATIVE (JCVI)-RELATED"/>
    <property type="match status" value="1"/>
</dbReference>
<dbReference type="Gene3D" id="3.50.50.60">
    <property type="entry name" value="FAD/NAD(P)-binding domain"/>
    <property type="match status" value="1"/>
</dbReference>
<evidence type="ECO:0000256" key="4">
    <source>
        <dbReference type="ARBA" id="ARBA00023002"/>
    </source>
</evidence>
<evidence type="ECO:0000256" key="1">
    <source>
        <dbReference type="ARBA" id="ARBA00001974"/>
    </source>
</evidence>
<dbReference type="InterPro" id="IPR036188">
    <property type="entry name" value="FAD/NAD-bd_sf"/>
</dbReference>